<keyword evidence="1" id="KW-0732">Signal</keyword>
<evidence type="ECO:0000256" key="1">
    <source>
        <dbReference type="SAM" id="SignalP"/>
    </source>
</evidence>
<feature type="signal peptide" evidence="1">
    <location>
        <begin position="1"/>
        <end position="18"/>
    </location>
</feature>
<reference evidence="2 3" key="1">
    <citation type="submission" date="2022-06" db="EMBL/GenBank/DDBJ databases">
        <title>Rhizosaccharibacter gen. nov. sp. nov. KSS12, endophytic bacteria isolated from sugarcane.</title>
        <authorList>
            <person name="Pitiwittayakul N."/>
        </authorList>
    </citation>
    <scope>NUCLEOTIDE SEQUENCE [LARGE SCALE GENOMIC DNA]</scope>
    <source>
        <strain evidence="2 3">KSS12</strain>
    </source>
</reference>
<name>A0ABT1VWN6_9PROT</name>
<comment type="caution">
    <text evidence="2">The sequence shown here is derived from an EMBL/GenBank/DDBJ whole genome shotgun (WGS) entry which is preliminary data.</text>
</comment>
<dbReference type="Proteomes" id="UP001524547">
    <property type="component" value="Unassembled WGS sequence"/>
</dbReference>
<dbReference type="RefSeq" id="WP_422918525.1">
    <property type="nucleotide sequence ID" value="NZ_JAMZEJ010000002.1"/>
</dbReference>
<dbReference type="EMBL" id="JAMZEJ010000002">
    <property type="protein sequence ID" value="MCQ8239775.1"/>
    <property type="molecule type" value="Genomic_DNA"/>
</dbReference>
<evidence type="ECO:0000313" key="2">
    <source>
        <dbReference type="EMBL" id="MCQ8239775.1"/>
    </source>
</evidence>
<dbReference type="Gene3D" id="2.60.40.420">
    <property type="entry name" value="Cupredoxins - blue copper proteins"/>
    <property type="match status" value="1"/>
</dbReference>
<dbReference type="InterPro" id="IPR008972">
    <property type="entry name" value="Cupredoxin"/>
</dbReference>
<feature type="chain" id="PRO_5046507677" description="EfeO-type cupredoxin-like domain-containing protein" evidence="1">
    <location>
        <begin position="19"/>
        <end position="103"/>
    </location>
</feature>
<dbReference type="SUPFAM" id="SSF49503">
    <property type="entry name" value="Cupredoxins"/>
    <property type="match status" value="1"/>
</dbReference>
<accession>A0ABT1VWN6</accession>
<gene>
    <name evidence="2" type="ORF">NFI88_02825</name>
</gene>
<proteinExistence type="predicted"/>
<organism evidence="2 3">
    <name type="scientific">Rhizosaccharibacter radicis</name>
    <dbReference type="NCBI Taxonomy" id="2782605"/>
    <lineage>
        <taxon>Bacteria</taxon>
        <taxon>Pseudomonadati</taxon>
        <taxon>Pseudomonadota</taxon>
        <taxon>Alphaproteobacteria</taxon>
        <taxon>Acetobacterales</taxon>
        <taxon>Acetobacteraceae</taxon>
        <taxon>Rhizosaccharibacter</taxon>
    </lineage>
</organism>
<sequence>MRVLPVLFLLASVPAARAADVSIEQANHAFSQSAVALSAGDALVMHNDDGTVHNLSVIDEDGDPQDLGLQQPGKTLRIQFANAGRFTVRCALTPGMKMTVNVH</sequence>
<evidence type="ECO:0000313" key="3">
    <source>
        <dbReference type="Proteomes" id="UP001524547"/>
    </source>
</evidence>
<protein>
    <recommendedName>
        <fullName evidence="4">EfeO-type cupredoxin-like domain-containing protein</fullName>
    </recommendedName>
</protein>
<evidence type="ECO:0008006" key="4">
    <source>
        <dbReference type="Google" id="ProtNLM"/>
    </source>
</evidence>
<keyword evidence="3" id="KW-1185">Reference proteome</keyword>